<dbReference type="OrthoDB" id="894072at2"/>
<name>A0A2W1JJN5_9CYAN</name>
<dbReference type="InterPro" id="IPR020994">
    <property type="entry name" value="Uncharacterised_Ca-bd_CcbP"/>
</dbReference>
<dbReference type="Gene3D" id="2.30.30.530">
    <property type="entry name" value="Calcium binding protein CcbP, beta-barrel domain"/>
    <property type="match status" value="1"/>
</dbReference>
<dbReference type="Proteomes" id="UP000248857">
    <property type="component" value="Unassembled WGS sequence"/>
</dbReference>
<dbReference type="RefSeq" id="WP_110986031.1">
    <property type="nucleotide sequence ID" value="NZ_CAWNWM010000005.1"/>
</dbReference>
<dbReference type="EMBL" id="PQWO01000005">
    <property type="protein sequence ID" value="PZD73650.1"/>
    <property type="molecule type" value="Genomic_DNA"/>
</dbReference>
<evidence type="ECO:0000313" key="1">
    <source>
        <dbReference type="EMBL" id="PZD73650.1"/>
    </source>
</evidence>
<dbReference type="AlphaFoldDB" id="A0A2W1JJN5"/>
<dbReference type="InterPro" id="IPR043067">
    <property type="entry name" value="CcbP_b-brl"/>
</dbReference>
<proteinExistence type="predicted"/>
<dbReference type="Gene3D" id="6.10.140.400">
    <property type="match status" value="1"/>
</dbReference>
<organism evidence="1 2">
    <name type="scientific">Acaryochloris thomasi RCC1774</name>
    <dbReference type="NCBI Taxonomy" id="1764569"/>
    <lineage>
        <taxon>Bacteria</taxon>
        <taxon>Bacillati</taxon>
        <taxon>Cyanobacteriota</taxon>
        <taxon>Cyanophyceae</taxon>
        <taxon>Acaryochloridales</taxon>
        <taxon>Acaryochloridaceae</taxon>
        <taxon>Acaryochloris</taxon>
        <taxon>Acaryochloris thomasi</taxon>
    </lineage>
</organism>
<reference evidence="1 2" key="1">
    <citation type="journal article" date="2018" name="Sci. Rep.">
        <title>A novel species of the marine cyanobacterium Acaryochloris with a unique pigment content and lifestyle.</title>
        <authorList>
            <person name="Partensky F."/>
            <person name="Six C."/>
            <person name="Ratin M."/>
            <person name="Garczarek L."/>
            <person name="Vaulot D."/>
            <person name="Probert I."/>
            <person name="Calteau A."/>
            <person name="Gourvil P."/>
            <person name="Marie D."/>
            <person name="Grebert T."/>
            <person name="Bouchier C."/>
            <person name="Le Panse S."/>
            <person name="Gachenot M."/>
            <person name="Rodriguez F."/>
            <person name="Garrido J.L."/>
        </authorList>
    </citation>
    <scope>NUCLEOTIDE SEQUENCE [LARGE SCALE GENOMIC DNA]</scope>
    <source>
        <strain evidence="1 2">RCC1774</strain>
    </source>
</reference>
<keyword evidence="2" id="KW-1185">Reference proteome</keyword>
<evidence type="ECO:0000313" key="2">
    <source>
        <dbReference type="Proteomes" id="UP000248857"/>
    </source>
</evidence>
<dbReference type="Pfam" id="PF11535">
    <property type="entry name" value="Calci_bind_CcbP"/>
    <property type="match status" value="1"/>
</dbReference>
<sequence>MTNIAQDPEREERITMQIVVDAYDSEEQVMGWYYYLQDTMQFPFPAIRVNQKRNSTAEKHEAVEVVGMATEEECEQEMFVEIAFEGDEFAVPLIEVEAPAAEAKTQQAIEDWHYWVNRGY</sequence>
<comment type="caution">
    <text evidence="1">The sequence shown here is derived from an EMBL/GenBank/DDBJ whole genome shotgun (WGS) entry which is preliminary data.</text>
</comment>
<protein>
    <recommendedName>
        <fullName evidence="3">Calcium-binding protein</fullName>
    </recommendedName>
</protein>
<evidence type="ECO:0008006" key="3">
    <source>
        <dbReference type="Google" id="ProtNLM"/>
    </source>
</evidence>
<gene>
    <name evidence="1" type="ORF">C1752_02069</name>
</gene>
<accession>A0A2W1JJN5</accession>